<feature type="region of interest" description="Disordered" evidence="1">
    <location>
        <begin position="46"/>
        <end position="66"/>
    </location>
</feature>
<evidence type="ECO:0008006" key="5">
    <source>
        <dbReference type="Google" id="ProtNLM"/>
    </source>
</evidence>
<keyword evidence="2" id="KW-0732">Signal</keyword>
<reference evidence="4" key="1">
    <citation type="submission" date="2016-10" db="EMBL/GenBank/DDBJ databases">
        <authorList>
            <person name="Varghese N."/>
            <person name="Submissions S."/>
        </authorList>
    </citation>
    <scope>NUCLEOTIDE SEQUENCE [LARGE SCALE GENOMIC DNA]</scope>
    <source>
        <strain evidence="4">CGMCC 1.8975</strain>
    </source>
</reference>
<feature type="chain" id="PRO_5011490525" description="Outer membrane protein beta-barrel domain-containing protein" evidence="2">
    <location>
        <begin position="19"/>
        <end position="341"/>
    </location>
</feature>
<dbReference type="Proteomes" id="UP000199249">
    <property type="component" value="Unassembled WGS sequence"/>
</dbReference>
<dbReference type="AlphaFoldDB" id="A0A1H3KZ61"/>
<keyword evidence="4" id="KW-1185">Reference proteome</keyword>
<organism evidence="3 4">
    <name type="scientific">Hymenobacter psychrophilus</name>
    <dbReference type="NCBI Taxonomy" id="651662"/>
    <lineage>
        <taxon>Bacteria</taxon>
        <taxon>Pseudomonadati</taxon>
        <taxon>Bacteroidota</taxon>
        <taxon>Cytophagia</taxon>
        <taxon>Cytophagales</taxon>
        <taxon>Hymenobacteraceae</taxon>
        <taxon>Hymenobacter</taxon>
    </lineage>
</organism>
<gene>
    <name evidence="3" type="ORF">SAMN04488069_11013</name>
</gene>
<sequence>MKLLPILCCLALSLSAFAQNEALTFRKSFKLKTIHVIMEGNEKGKVDKGKTKEWSRTEKSKRSKNEKADGVQKYYISSTQVLLIDEKENHKATVTDDKIVLAGECEYAIEYILTAQREILSSDGKTKTAQAIIETNAEEGFIKFTDEKVWVNPLLSEDHEDEGVYYYTLTNRQTLTFRFSEWVVSAMTLPLKYRFGGKNHYQGLNNVDSTKSFRQDFTTAININLFVGHTLRASTSYHYREQVGSITTTQKLMFGVLLGASTVTLDKSNTNAARRPLTGDTKLNKGLATTGLGFTYSVNKLNAGVFGGFDWAVGSSATKWNYNHRPWLGLAIGYSLFPFSM</sequence>
<dbReference type="EMBL" id="FNOV01000010">
    <property type="protein sequence ID" value="SDY56934.1"/>
    <property type="molecule type" value="Genomic_DNA"/>
</dbReference>
<evidence type="ECO:0000256" key="2">
    <source>
        <dbReference type="SAM" id="SignalP"/>
    </source>
</evidence>
<evidence type="ECO:0000256" key="1">
    <source>
        <dbReference type="SAM" id="MobiDB-lite"/>
    </source>
</evidence>
<accession>A0A1H3KZ61</accession>
<protein>
    <recommendedName>
        <fullName evidence="5">Outer membrane protein beta-barrel domain-containing protein</fullName>
    </recommendedName>
</protein>
<feature type="signal peptide" evidence="2">
    <location>
        <begin position="1"/>
        <end position="18"/>
    </location>
</feature>
<evidence type="ECO:0000313" key="3">
    <source>
        <dbReference type="EMBL" id="SDY56934.1"/>
    </source>
</evidence>
<evidence type="ECO:0000313" key="4">
    <source>
        <dbReference type="Proteomes" id="UP000199249"/>
    </source>
</evidence>
<proteinExistence type="predicted"/>
<name>A0A1H3KZ61_9BACT</name>